<dbReference type="Proteomes" id="UP001601059">
    <property type="component" value="Unassembled WGS sequence"/>
</dbReference>
<accession>A0ABW6KFG9</accession>
<feature type="compositionally biased region" description="Low complexity" evidence="1">
    <location>
        <begin position="108"/>
        <end position="124"/>
    </location>
</feature>
<evidence type="ECO:0000256" key="1">
    <source>
        <dbReference type="SAM" id="MobiDB-lite"/>
    </source>
</evidence>
<organism evidence="2 3">
    <name type="scientific">Cytobacillus spartinae</name>
    <dbReference type="NCBI Taxonomy" id="3299023"/>
    <lineage>
        <taxon>Bacteria</taxon>
        <taxon>Bacillati</taxon>
        <taxon>Bacillota</taxon>
        <taxon>Bacilli</taxon>
        <taxon>Bacillales</taxon>
        <taxon>Bacillaceae</taxon>
        <taxon>Cytobacillus</taxon>
    </lineage>
</organism>
<protein>
    <submittedName>
        <fullName evidence="2">Uncharacterized protein</fullName>
    </submittedName>
</protein>
<dbReference type="EMBL" id="JBIACK010000006">
    <property type="protein sequence ID" value="MFE8701628.1"/>
    <property type="molecule type" value="Genomic_DNA"/>
</dbReference>
<name>A0ABW6KFG9_9BACI</name>
<feature type="region of interest" description="Disordered" evidence="1">
    <location>
        <begin position="108"/>
        <end position="136"/>
    </location>
</feature>
<evidence type="ECO:0000313" key="3">
    <source>
        <dbReference type="Proteomes" id="UP001601059"/>
    </source>
</evidence>
<comment type="caution">
    <text evidence="2">The sequence shown here is derived from an EMBL/GenBank/DDBJ whole genome shotgun (WGS) entry which is preliminary data.</text>
</comment>
<sequence>MSEKQLQDLFDFLKKFGLKVEFDANTCIQNGLNKEDILKVLSKNAKLTAKVIEGLKELVENISIPLNFPTKDDVANVAKLTLQNEEKIDALEDQIQTLNEYVRNMNVNVDSNTNQSTTTTNSNHDNQEKKMTKQHRKQLLLQQIISQSPLTANLTTKQKKE</sequence>
<dbReference type="RefSeq" id="WP_389361597.1">
    <property type="nucleotide sequence ID" value="NZ_JBIACK010000006.1"/>
</dbReference>
<reference evidence="2 3" key="1">
    <citation type="submission" date="2024-08" db="EMBL/GenBank/DDBJ databases">
        <title>Two novel Cytobacillus novel species.</title>
        <authorList>
            <person name="Liu G."/>
        </authorList>
    </citation>
    <scope>NUCLEOTIDE SEQUENCE [LARGE SCALE GENOMIC DNA]</scope>
    <source>
        <strain evidence="2 3">FJAT-54145</strain>
    </source>
</reference>
<gene>
    <name evidence="2" type="ORF">ACFYKX_13575</name>
</gene>
<evidence type="ECO:0000313" key="2">
    <source>
        <dbReference type="EMBL" id="MFE8701628.1"/>
    </source>
</evidence>
<keyword evidence="3" id="KW-1185">Reference proteome</keyword>
<proteinExistence type="predicted"/>